<organism evidence="2 3">
    <name type="scientific">Armillaria tabescens</name>
    <name type="common">Ringless honey mushroom</name>
    <name type="synonym">Agaricus tabescens</name>
    <dbReference type="NCBI Taxonomy" id="1929756"/>
    <lineage>
        <taxon>Eukaryota</taxon>
        <taxon>Fungi</taxon>
        <taxon>Dikarya</taxon>
        <taxon>Basidiomycota</taxon>
        <taxon>Agaricomycotina</taxon>
        <taxon>Agaricomycetes</taxon>
        <taxon>Agaricomycetidae</taxon>
        <taxon>Agaricales</taxon>
        <taxon>Marasmiineae</taxon>
        <taxon>Physalacriaceae</taxon>
        <taxon>Desarmillaria</taxon>
    </lineage>
</organism>
<accession>A0AA39N4N0</accession>
<comment type="caution">
    <text evidence="2">The sequence shown here is derived from an EMBL/GenBank/DDBJ whole genome shotgun (WGS) entry which is preliminary data.</text>
</comment>
<evidence type="ECO:0000313" key="3">
    <source>
        <dbReference type="Proteomes" id="UP001175211"/>
    </source>
</evidence>
<evidence type="ECO:0000313" key="2">
    <source>
        <dbReference type="EMBL" id="KAK0457981.1"/>
    </source>
</evidence>
<dbReference type="AlphaFoldDB" id="A0AA39N4N0"/>
<keyword evidence="1" id="KW-1133">Transmembrane helix</keyword>
<protein>
    <submittedName>
        <fullName evidence="2">Uncharacterized protein</fullName>
    </submittedName>
</protein>
<reference evidence="2" key="1">
    <citation type="submission" date="2023-06" db="EMBL/GenBank/DDBJ databases">
        <authorList>
            <consortium name="Lawrence Berkeley National Laboratory"/>
            <person name="Ahrendt S."/>
            <person name="Sahu N."/>
            <person name="Indic B."/>
            <person name="Wong-Bajracharya J."/>
            <person name="Merenyi Z."/>
            <person name="Ke H.-M."/>
            <person name="Monk M."/>
            <person name="Kocsube S."/>
            <person name="Drula E."/>
            <person name="Lipzen A."/>
            <person name="Balint B."/>
            <person name="Henrissat B."/>
            <person name="Andreopoulos B."/>
            <person name="Martin F.M."/>
            <person name="Harder C.B."/>
            <person name="Rigling D."/>
            <person name="Ford K.L."/>
            <person name="Foster G.D."/>
            <person name="Pangilinan J."/>
            <person name="Papanicolaou A."/>
            <person name="Barry K."/>
            <person name="LaButti K."/>
            <person name="Viragh M."/>
            <person name="Koriabine M."/>
            <person name="Yan M."/>
            <person name="Riley R."/>
            <person name="Champramary S."/>
            <person name="Plett K.L."/>
            <person name="Tsai I.J."/>
            <person name="Slot J."/>
            <person name="Sipos G."/>
            <person name="Plett J."/>
            <person name="Nagy L.G."/>
            <person name="Grigoriev I.V."/>
        </authorList>
    </citation>
    <scope>NUCLEOTIDE SEQUENCE</scope>
    <source>
        <strain evidence="2">CCBAS 213</strain>
    </source>
</reference>
<dbReference type="RefSeq" id="XP_060330273.1">
    <property type="nucleotide sequence ID" value="XM_060477486.1"/>
</dbReference>
<keyword evidence="3" id="KW-1185">Reference proteome</keyword>
<feature type="transmembrane region" description="Helical" evidence="1">
    <location>
        <begin position="533"/>
        <end position="551"/>
    </location>
</feature>
<evidence type="ECO:0000256" key="1">
    <source>
        <dbReference type="SAM" id="Phobius"/>
    </source>
</evidence>
<dbReference type="GeneID" id="85361034"/>
<keyword evidence="1" id="KW-0812">Transmembrane</keyword>
<name>A0AA39N4N0_ARMTA</name>
<proteinExistence type="predicted"/>
<feature type="transmembrane region" description="Helical" evidence="1">
    <location>
        <begin position="571"/>
        <end position="593"/>
    </location>
</feature>
<dbReference type="Gene3D" id="3.20.20.140">
    <property type="entry name" value="Metal-dependent hydrolases"/>
    <property type="match status" value="1"/>
</dbReference>
<dbReference type="Proteomes" id="UP001175211">
    <property type="component" value="Unassembled WGS sequence"/>
</dbReference>
<gene>
    <name evidence="2" type="ORF">EV420DRAFT_1643335</name>
</gene>
<dbReference type="EMBL" id="JAUEPS010000019">
    <property type="protein sequence ID" value="KAK0457981.1"/>
    <property type="molecule type" value="Genomic_DNA"/>
</dbReference>
<keyword evidence="1" id="KW-0472">Membrane</keyword>
<sequence>MLSMYLISRENNRLNLGIRCLRYFCQKNGFSLLDIAYRHLPTQLSFTQLEDTGRGTIKPPSYQHAPMTPDFDQEAIDAMSYDGLPPLQAKISTSDIVIFTNLTSVFLKSNRRIEQMFSAANDEPGTVVVKDGQFTRQSNGSGLTTVGSPLGLADIDFEDSTKDGLVIDPFLSEIPNLVVGEETIIRAVDGLQFASPDMLSYLRLPYRGGVTIAVTPRESSGLLSGLSTGAAHTLEDGAIIHDVSVLHVMVSMSSPINRNTRRIRCEFRKVVEGELPLVVTVNSVDVMASLIQLKQEPEEISEKSIRMTFLGAPEAHLLATEIGNAGVGVILSRVRPFPNDWQSRRTYVMFITLFDERRLLKRCGLPGPPLSEDSALDVLLSHNVTMGIGLDIFGLGPQKSTAPNTRSDAAWLARNYHSPIALALVNLETLLGVDTRDREKPSSFVAVARPQNLPFTNMFAMPHAYHSSVFTYHVANTRLSKAQTSNHNHDCENVRHNDDHDKPPSEYMALLAADLRVHHHRQSWIVYRLERNAKLFLVLLLSVFITYLGVWPQTSALVQAHMVEFIKDNLALIRFAITGAARAVYIIMIWYIVAYCPEVVILELVIRRPLCMVEAYLNRLLAWI</sequence>